<accession>K0K7Q8</accession>
<dbReference type="PATRIC" id="fig|1179773.3.peg.5435"/>
<dbReference type="SUPFAM" id="SSF52402">
    <property type="entry name" value="Adenine nucleotide alpha hydrolases-like"/>
    <property type="match status" value="1"/>
</dbReference>
<reference evidence="6 7" key="1">
    <citation type="journal article" date="2012" name="BMC Genomics">
        <title>Complete genome sequence of Saccharothrix espanaensis DSM 44229T and comparison to the other completely sequenced Pseudonocardiaceae.</title>
        <authorList>
            <person name="Strobel T."/>
            <person name="Al-Dilaimi A."/>
            <person name="Blom J."/>
            <person name="Gessner A."/>
            <person name="Kalinowski J."/>
            <person name="Luzhetska M."/>
            <person name="Puhler A."/>
            <person name="Szczepanowski R."/>
            <person name="Bechthold A."/>
            <person name="Ruckert C."/>
        </authorList>
    </citation>
    <scope>NUCLEOTIDE SEQUENCE [LARGE SCALE GENOMIC DNA]</scope>
    <source>
        <strain evidence="7">ATCC 51144 / DSM 44229 / JCM 9112 / NBRC 15066 / NRRL 15764</strain>
    </source>
</reference>
<dbReference type="InterPro" id="IPR051786">
    <property type="entry name" value="ASN_synthetase/amidase"/>
</dbReference>
<evidence type="ECO:0000313" key="7">
    <source>
        <dbReference type="Proteomes" id="UP000006281"/>
    </source>
</evidence>
<keyword evidence="3" id="KW-0028">Amino-acid biosynthesis</keyword>
<dbReference type="PANTHER" id="PTHR43284">
    <property type="entry name" value="ASPARAGINE SYNTHETASE (GLUTAMINE-HYDROLYZING)"/>
    <property type="match status" value="1"/>
</dbReference>
<dbReference type="Proteomes" id="UP000006281">
    <property type="component" value="Chromosome"/>
</dbReference>
<name>K0K7Q8_SACES</name>
<evidence type="ECO:0000313" key="6">
    <source>
        <dbReference type="EMBL" id="CCH32653.1"/>
    </source>
</evidence>
<dbReference type="RefSeq" id="WP_015102765.1">
    <property type="nucleotide sequence ID" value="NC_019673.1"/>
</dbReference>
<comment type="pathway">
    <text evidence="1">Amino-acid biosynthesis; L-asparagine biosynthesis; L-asparagine from L-aspartate (L-Gln route): step 1/1.</text>
</comment>
<dbReference type="OrthoDB" id="7053173at2"/>
<feature type="domain" description="Asparagine synthetase" evidence="5">
    <location>
        <begin position="212"/>
        <end position="595"/>
    </location>
</feature>
<dbReference type="HOGENOM" id="CLU_021410_0_0_11"/>
<dbReference type="PANTHER" id="PTHR43284:SF1">
    <property type="entry name" value="ASPARAGINE SYNTHETASE"/>
    <property type="match status" value="1"/>
</dbReference>
<dbReference type="BioCyc" id="SESP1179773:BN6_RS26075-MONOMER"/>
<dbReference type="EMBL" id="HE804045">
    <property type="protein sequence ID" value="CCH32653.1"/>
    <property type="molecule type" value="Genomic_DNA"/>
</dbReference>
<proteinExistence type="predicted"/>
<evidence type="ECO:0000256" key="3">
    <source>
        <dbReference type="ARBA" id="ARBA00022888"/>
    </source>
</evidence>
<organism evidence="6 7">
    <name type="scientific">Saccharothrix espanaensis (strain ATCC 51144 / DSM 44229 / JCM 9112 / NBRC 15066 / NRRL 15764)</name>
    <dbReference type="NCBI Taxonomy" id="1179773"/>
    <lineage>
        <taxon>Bacteria</taxon>
        <taxon>Bacillati</taxon>
        <taxon>Actinomycetota</taxon>
        <taxon>Actinomycetes</taxon>
        <taxon>Pseudonocardiales</taxon>
        <taxon>Pseudonocardiaceae</taxon>
        <taxon>Saccharothrix</taxon>
    </lineage>
</organism>
<dbReference type="Pfam" id="PF00733">
    <property type="entry name" value="Asn_synthase"/>
    <property type="match status" value="1"/>
</dbReference>
<evidence type="ECO:0000256" key="4">
    <source>
        <dbReference type="ARBA" id="ARBA00048741"/>
    </source>
</evidence>
<protein>
    <recommendedName>
        <fullName evidence="2">asparagine synthase (glutamine-hydrolyzing)</fullName>
        <ecNumber evidence="2">6.3.5.4</ecNumber>
    </recommendedName>
</protein>
<sequence length="615" mass="67102">MQGLSSSLVALPDHPGAAAAAYRVPYETPDVVLHPSGRPWLVGRWAPGELQVATTGSAQVAVFGFCPVTPGWMAGCAERLRTVADADSIARRLPGSAHLIVSVGGQVRMQGSLTNLRRVFTTEVGDQVSVASDRADVLATMVDAGVEEDLLATTVVQSNAYYPLIEKSWWRTVRSVPPDSYVVLSQGGRARLVRWWRAPDPVLPSAQGAADVRAALSDAVTSRRPVRGRLSADLSGGMDSTTLCFLAAERTPDLLTFRWTDGSTRNDDPAFAARAARLLGNAQHVELRGEDGPALFAPPYDTPDVEVPWAMTRGLNHSAYERQVLLAHGSGLHLAGHGGDEVFSGSPGYLHSVLRRAPLTALRHLRIYRALGGWQWSAVITALTDRRSWSSWWHEAADNLTSPPKPAHAPPLGWTTATRAAPWANGDAIATARRYLHSMADEVRPLADDRGQHQALANLRLAGPLCRQVQREYATSGLRLDVPFLDDRVVEAALAVRVSDRITPWRYKPLLADAMRGIVPDFIRNRTTKGDYQDDGEPELRQHVPDLLDYFADSALAARGLIDLPALREHLLRPRLDDAAEAHLETTLGCEMWLRAITHDRPAPDRRAHVPAPAP</sequence>
<keyword evidence="3" id="KW-0061">Asparagine biosynthesis</keyword>
<dbReference type="InterPro" id="IPR014729">
    <property type="entry name" value="Rossmann-like_a/b/a_fold"/>
</dbReference>
<comment type="catalytic activity">
    <reaction evidence="4">
        <text>L-aspartate + L-glutamine + ATP + H2O = L-asparagine + L-glutamate + AMP + diphosphate + H(+)</text>
        <dbReference type="Rhea" id="RHEA:12228"/>
        <dbReference type="ChEBI" id="CHEBI:15377"/>
        <dbReference type="ChEBI" id="CHEBI:15378"/>
        <dbReference type="ChEBI" id="CHEBI:29985"/>
        <dbReference type="ChEBI" id="CHEBI:29991"/>
        <dbReference type="ChEBI" id="CHEBI:30616"/>
        <dbReference type="ChEBI" id="CHEBI:33019"/>
        <dbReference type="ChEBI" id="CHEBI:58048"/>
        <dbReference type="ChEBI" id="CHEBI:58359"/>
        <dbReference type="ChEBI" id="CHEBI:456215"/>
        <dbReference type="EC" id="6.3.5.4"/>
    </reaction>
</comment>
<evidence type="ECO:0000256" key="2">
    <source>
        <dbReference type="ARBA" id="ARBA00012737"/>
    </source>
</evidence>
<evidence type="ECO:0000256" key="1">
    <source>
        <dbReference type="ARBA" id="ARBA00005187"/>
    </source>
</evidence>
<dbReference type="GO" id="GO:0004066">
    <property type="term" value="F:asparagine synthase (glutamine-hydrolyzing) activity"/>
    <property type="evidence" value="ECO:0007669"/>
    <property type="project" value="UniProtKB-EC"/>
</dbReference>
<dbReference type="eggNOG" id="COG0367">
    <property type="taxonomic scope" value="Bacteria"/>
</dbReference>
<dbReference type="KEGG" id="sesp:BN6_53940"/>
<dbReference type="Gene3D" id="3.40.50.620">
    <property type="entry name" value="HUPs"/>
    <property type="match status" value="2"/>
</dbReference>
<dbReference type="InterPro" id="IPR001962">
    <property type="entry name" value="Asn_synthase"/>
</dbReference>
<keyword evidence="7" id="KW-1185">Reference proteome</keyword>
<dbReference type="STRING" id="1179773.BN6_53940"/>
<evidence type="ECO:0000259" key="5">
    <source>
        <dbReference type="Pfam" id="PF00733"/>
    </source>
</evidence>
<dbReference type="GO" id="GO:0006529">
    <property type="term" value="P:asparagine biosynthetic process"/>
    <property type="evidence" value="ECO:0007669"/>
    <property type="project" value="UniProtKB-KW"/>
</dbReference>
<keyword evidence="6" id="KW-0436">Ligase</keyword>
<dbReference type="EC" id="6.3.5.4" evidence="2"/>
<dbReference type="AlphaFoldDB" id="K0K7Q8"/>
<gene>
    <name evidence="6" type="ordered locus">BN6_53940</name>
</gene>